<dbReference type="SUPFAM" id="SSF88723">
    <property type="entry name" value="PIN domain-like"/>
    <property type="match status" value="1"/>
</dbReference>
<organism evidence="2 3">
    <name type="scientific">Dyadobacter koreensis</name>
    <dbReference type="NCBI Taxonomy" id="408657"/>
    <lineage>
        <taxon>Bacteria</taxon>
        <taxon>Pseudomonadati</taxon>
        <taxon>Bacteroidota</taxon>
        <taxon>Cytophagia</taxon>
        <taxon>Cytophagales</taxon>
        <taxon>Spirosomataceae</taxon>
        <taxon>Dyadobacter</taxon>
    </lineage>
</organism>
<dbReference type="CDD" id="cd09872">
    <property type="entry name" value="PIN_Sll0205-like"/>
    <property type="match status" value="1"/>
</dbReference>
<dbReference type="AlphaFoldDB" id="A0A1H6WC67"/>
<proteinExistence type="predicted"/>
<accession>A0A1H6WC67</accession>
<dbReference type="PANTHER" id="PTHR36173">
    <property type="entry name" value="RIBONUCLEASE VAPC16-RELATED"/>
    <property type="match status" value="1"/>
</dbReference>
<sequence>MNYILDTHTLIWFMEGDVFLSTNAKTAREDEQNTKYVSTASLWEIAIKISLGKLLLKKPLEEFLDNLSQTNINILPLKFSHFLRISKLEFIHKDPFDRIIICQSLEENLRIIGKDPNFPAYGVNLFW</sequence>
<keyword evidence="3" id="KW-1185">Reference proteome</keyword>
<dbReference type="Gene3D" id="3.40.50.1010">
    <property type="entry name" value="5'-nuclease"/>
    <property type="match status" value="1"/>
</dbReference>
<evidence type="ECO:0000313" key="2">
    <source>
        <dbReference type="EMBL" id="SEJ12784.1"/>
    </source>
</evidence>
<dbReference type="OrthoDB" id="9798990at2"/>
<dbReference type="InterPro" id="IPR041705">
    <property type="entry name" value="PIN_Sll0205"/>
</dbReference>
<evidence type="ECO:0000313" key="3">
    <source>
        <dbReference type="Proteomes" id="UP000199532"/>
    </source>
</evidence>
<dbReference type="RefSeq" id="WP_090337021.1">
    <property type="nucleotide sequence ID" value="NZ_FNXY01000005.1"/>
</dbReference>
<protein>
    <submittedName>
        <fullName evidence="2">PIN domain nuclease, a component of toxin-antitoxin system (PIN domain)</fullName>
    </submittedName>
</protein>
<dbReference type="InterPro" id="IPR052919">
    <property type="entry name" value="TA_system_RNase"/>
</dbReference>
<feature type="domain" description="PIN" evidence="1">
    <location>
        <begin position="3"/>
        <end position="121"/>
    </location>
</feature>
<dbReference type="Pfam" id="PF01850">
    <property type="entry name" value="PIN"/>
    <property type="match status" value="1"/>
</dbReference>
<dbReference type="STRING" id="408657.SAMN04487995_3359"/>
<gene>
    <name evidence="2" type="ORF">SAMN04487995_3359</name>
</gene>
<name>A0A1H6WC67_9BACT</name>
<evidence type="ECO:0000259" key="1">
    <source>
        <dbReference type="Pfam" id="PF01850"/>
    </source>
</evidence>
<dbReference type="Proteomes" id="UP000199532">
    <property type="component" value="Unassembled WGS sequence"/>
</dbReference>
<reference evidence="2 3" key="1">
    <citation type="submission" date="2016-10" db="EMBL/GenBank/DDBJ databases">
        <authorList>
            <person name="de Groot N.N."/>
        </authorList>
    </citation>
    <scope>NUCLEOTIDE SEQUENCE [LARGE SCALE GENOMIC DNA]</scope>
    <source>
        <strain evidence="2 3">DSM 19938</strain>
    </source>
</reference>
<dbReference type="PANTHER" id="PTHR36173:SF2">
    <property type="entry name" value="RIBONUCLEASE VAPC16"/>
    <property type="match status" value="1"/>
</dbReference>
<dbReference type="InterPro" id="IPR029060">
    <property type="entry name" value="PIN-like_dom_sf"/>
</dbReference>
<dbReference type="EMBL" id="FNXY01000005">
    <property type="protein sequence ID" value="SEJ12784.1"/>
    <property type="molecule type" value="Genomic_DNA"/>
</dbReference>
<dbReference type="InterPro" id="IPR002716">
    <property type="entry name" value="PIN_dom"/>
</dbReference>